<feature type="region of interest" description="Disordered" evidence="1">
    <location>
        <begin position="36"/>
        <end position="68"/>
    </location>
</feature>
<feature type="region of interest" description="Disordered" evidence="1">
    <location>
        <begin position="1"/>
        <end position="21"/>
    </location>
</feature>
<dbReference type="AlphaFoldDB" id="A0A2N5VN68"/>
<name>A0A2N5VN68_9BASI</name>
<sequence>MPDAITANAKVERAESARQLQTKRLKGAAAYAKKYFSEGATKDDDDQSESSDSPPPKKKKPKLRKSQG</sequence>
<evidence type="ECO:0000313" key="3">
    <source>
        <dbReference type="Proteomes" id="UP000235392"/>
    </source>
</evidence>
<proteinExistence type="predicted"/>
<protein>
    <submittedName>
        <fullName evidence="2">Uncharacterized protein</fullName>
    </submittedName>
</protein>
<dbReference type="Proteomes" id="UP000235392">
    <property type="component" value="Unassembled WGS sequence"/>
</dbReference>
<gene>
    <name evidence="2" type="ORF">PCASD_00303</name>
</gene>
<reference evidence="2 3" key="1">
    <citation type="submission" date="2017-11" db="EMBL/GenBank/DDBJ databases">
        <title>De novo assembly and phasing of dikaryotic genomes from two isolates of Puccinia coronata f. sp. avenae, the causal agent of oat crown rust.</title>
        <authorList>
            <person name="Miller M.E."/>
            <person name="Zhang Y."/>
            <person name="Omidvar V."/>
            <person name="Sperschneider J."/>
            <person name="Schwessinger B."/>
            <person name="Raley C."/>
            <person name="Palmer J.M."/>
            <person name="Garnica D."/>
            <person name="Upadhyaya N."/>
            <person name="Rathjen J."/>
            <person name="Taylor J.M."/>
            <person name="Park R.F."/>
            <person name="Dodds P.N."/>
            <person name="Hirsch C.D."/>
            <person name="Kianian S.F."/>
            <person name="Figueroa M."/>
        </authorList>
    </citation>
    <scope>NUCLEOTIDE SEQUENCE [LARGE SCALE GENOMIC DNA]</scope>
    <source>
        <strain evidence="2">12SD80</strain>
    </source>
</reference>
<evidence type="ECO:0000313" key="2">
    <source>
        <dbReference type="EMBL" id="PLW51442.1"/>
    </source>
</evidence>
<evidence type="ECO:0000256" key="1">
    <source>
        <dbReference type="SAM" id="MobiDB-lite"/>
    </source>
</evidence>
<organism evidence="2 3">
    <name type="scientific">Puccinia coronata f. sp. avenae</name>
    <dbReference type="NCBI Taxonomy" id="200324"/>
    <lineage>
        <taxon>Eukaryota</taxon>
        <taxon>Fungi</taxon>
        <taxon>Dikarya</taxon>
        <taxon>Basidiomycota</taxon>
        <taxon>Pucciniomycotina</taxon>
        <taxon>Pucciniomycetes</taxon>
        <taxon>Pucciniales</taxon>
        <taxon>Pucciniaceae</taxon>
        <taxon>Puccinia</taxon>
    </lineage>
</organism>
<accession>A0A2N5VN68</accession>
<dbReference type="EMBL" id="PGCI01000005">
    <property type="protein sequence ID" value="PLW51442.1"/>
    <property type="molecule type" value="Genomic_DNA"/>
</dbReference>
<feature type="compositionally biased region" description="Basic residues" evidence="1">
    <location>
        <begin position="56"/>
        <end position="68"/>
    </location>
</feature>
<comment type="caution">
    <text evidence="2">The sequence shown here is derived from an EMBL/GenBank/DDBJ whole genome shotgun (WGS) entry which is preliminary data.</text>
</comment>